<sequence length="182" mass="19843">MKITKTFGNFEVSSLVAFDGEVSLTAVGFELASLGALYLFERSVSSNAESQVFGNILGWEKNAKGNFKRPAGFNRSSVEYSQAVAESLKFEFTTSVTLPSGKEVRFHGIEVSENLGSSVEASKELLAFVKEFDALSLEKKIAASEKLLIDDHADRQEVLNKCAQHIARVKAKAKAELKGFLA</sequence>
<reference evidence="4" key="1">
    <citation type="submission" date="2020-05" db="EMBL/GenBank/DDBJ databases">
        <authorList>
            <person name="Chiriac C."/>
            <person name="Salcher M."/>
            <person name="Ghai R."/>
            <person name="Kavagutti S V."/>
        </authorList>
    </citation>
    <scope>NUCLEOTIDE SEQUENCE</scope>
</reference>
<protein>
    <submittedName>
        <fullName evidence="4">Uncharacterized protein</fullName>
    </submittedName>
</protein>
<dbReference type="EMBL" id="LR797255">
    <property type="protein sequence ID" value="CAB4197955.1"/>
    <property type="molecule type" value="Genomic_DNA"/>
</dbReference>
<dbReference type="EMBL" id="LR797173">
    <property type="protein sequence ID" value="CAB4190941.1"/>
    <property type="molecule type" value="Genomic_DNA"/>
</dbReference>
<proteinExistence type="predicted"/>
<gene>
    <name evidence="2" type="ORF">UFOVP1225_1</name>
    <name evidence="3" type="ORF">UFOVP1319_43</name>
    <name evidence="4" type="ORF">UFOVP1591_1</name>
    <name evidence="1" type="ORF">UFOVP478_26</name>
</gene>
<evidence type="ECO:0000313" key="3">
    <source>
        <dbReference type="EMBL" id="CAB4197955.1"/>
    </source>
</evidence>
<organism evidence="4">
    <name type="scientific">uncultured Caudovirales phage</name>
    <dbReference type="NCBI Taxonomy" id="2100421"/>
    <lineage>
        <taxon>Viruses</taxon>
        <taxon>Duplodnaviria</taxon>
        <taxon>Heunggongvirae</taxon>
        <taxon>Uroviricota</taxon>
        <taxon>Caudoviricetes</taxon>
        <taxon>Peduoviridae</taxon>
        <taxon>Maltschvirus</taxon>
        <taxon>Maltschvirus maltsch</taxon>
    </lineage>
</organism>
<evidence type="ECO:0000313" key="4">
    <source>
        <dbReference type="EMBL" id="CAB4216962.1"/>
    </source>
</evidence>
<dbReference type="EMBL" id="LR796462">
    <property type="protein sequence ID" value="CAB4146280.1"/>
    <property type="molecule type" value="Genomic_DNA"/>
</dbReference>
<evidence type="ECO:0000313" key="1">
    <source>
        <dbReference type="EMBL" id="CAB4146280.1"/>
    </source>
</evidence>
<dbReference type="EMBL" id="LR797445">
    <property type="protein sequence ID" value="CAB4216962.1"/>
    <property type="molecule type" value="Genomic_DNA"/>
</dbReference>
<name>A0A6J5SN57_9CAUD</name>
<accession>A0A6J5SN57</accession>
<evidence type="ECO:0000313" key="2">
    <source>
        <dbReference type="EMBL" id="CAB4190941.1"/>
    </source>
</evidence>